<comment type="caution">
    <text evidence="8">The sequence shown here is derived from an EMBL/GenBank/DDBJ whole genome shotgun (WGS) entry which is preliminary data.</text>
</comment>
<dbReference type="InterPro" id="IPR033134">
    <property type="entry name" value="Asp/Glu_racemase_AS_2"/>
</dbReference>
<comment type="catalytic activity">
    <reaction evidence="1 7">
        <text>L-glutamate = D-glutamate</text>
        <dbReference type="Rhea" id="RHEA:12813"/>
        <dbReference type="ChEBI" id="CHEBI:29985"/>
        <dbReference type="ChEBI" id="CHEBI:29986"/>
        <dbReference type="EC" id="5.1.1.3"/>
    </reaction>
</comment>
<feature type="active site" description="Proton donor/acceptor" evidence="7">
    <location>
        <position position="185"/>
    </location>
</feature>
<dbReference type="GO" id="GO:0008881">
    <property type="term" value="F:glutamate racemase activity"/>
    <property type="evidence" value="ECO:0007669"/>
    <property type="project" value="UniProtKB-UniRule"/>
</dbReference>
<evidence type="ECO:0000256" key="7">
    <source>
        <dbReference type="HAMAP-Rule" id="MF_00258"/>
    </source>
</evidence>
<dbReference type="UniPathway" id="UPA00219"/>
<dbReference type="STRING" id="229920.ADM99_07825"/>
<keyword evidence="5 7" id="KW-0413">Isomerase</keyword>
<evidence type="ECO:0000313" key="9">
    <source>
        <dbReference type="Proteomes" id="UP000050430"/>
    </source>
</evidence>
<dbReference type="PROSITE" id="PS00923">
    <property type="entry name" value="ASP_GLU_RACEMASE_1"/>
    <property type="match status" value="1"/>
</dbReference>
<dbReference type="RefSeq" id="WP_062420932.1">
    <property type="nucleotide sequence ID" value="NZ_BBYA01000008.1"/>
</dbReference>
<organism evidence="8 9">
    <name type="scientific">Leptolinea tardivitalis</name>
    <dbReference type="NCBI Taxonomy" id="229920"/>
    <lineage>
        <taxon>Bacteria</taxon>
        <taxon>Bacillati</taxon>
        <taxon>Chloroflexota</taxon>
        <taxon>Anaerolineae</taxon>
        <taxon>Anaerolineales</taxon>
        <taxon>Anaerolineaceae</taxon>
        <taxon>Leptolinea</taxon>
    </lineage>
</organism>
<dbReference type="InterPro" id="IPR004391">
    <property type="entry name" value="Glu_race"/>
</dbReference>
<dbReference type="NCBIfam" id="TIGR00067">
    <property type="entry name" value="glut_race"/>
    <property type="match status" value="1"/>
</dbReference>
<keyword evidence="3 7" id="KW-0133">Cell shape</keyword>
<sequence length="274" mass="29743">MTNLSRIGIFDSGVGGLSVLRAVVQELPGHSLIFLGDQVHVPYGPRPLEEVQKFSFEITRWLLEQDCSEIIVACNTASAAALHELRKAYPNIPFVGMEPAVKPAAEQTQSGVVGVIATPATFQGALYASVVERFANGVTVLEDTCPGLVEEIEAGHLDGPETRRILEKALVPMLEKGIDTVVLGCTHFPFVIPMIEKICGPQVRVIDPAPAVARQAARVLPASARLPHKPRTIQLYTTGDLKRMQNMVPASIKYFATVEKARWDSSDHLTSNKG</sequence>
<dbReference type="FunFam" id="3.40.50.1860:FF:000001">
    <property type="entry name" value="Glutamate racemase"/>
    <property type="match status" value="1"/>
</dbReference>
<dbReference type="PATRIC" id="fig|229920.5.peg.1535"/>
<feature type="binding site" evidence="7">
    <location>
        <begin position="43"/>
        <end position="44"/>
    </location>
    <ligand>
        <name>substrate</name>
    </ligand>
</feature>
<dbReference type="Proteomes" id="UP000050430">
    <property type="component" value="Unassembled WGS sequence"/>
</dbReference>
<comment type="similarity">
    <text evidence="7">Belongs to the aspartate/glutamate racemases family.</text>
</comment>
<dbReference type="HAMAP" id="MF_00258">
    <property type="entry name" value="Glu_racemase"/>
    <property type="match status" value="1"/>
</dbReference>
<proteinExistence type="inferred from homology"/>
<comment type="function">
    <text evidence="7">Provides the (R)-glutamate required for cell wall biosynthesis.</text>
</comment>
<dbReference type="PANTHER" id="PTHR21198:SF2">
    <property type="entry name" value="GLUTAMATE RACEMASE"/>
    <property type="match status" value="1"/>
</dbReference>
<dbReference type="InterPro" id="IPR001920">
    <property type="entry name" value="Asp/Glu_race"/>
</dbReference>
<feature type="binding site" evidence="7">
    <location>
        <begin position="75"/>
        <end position="76"/>
    </location>
    <ligand>
        <name>substrate</name>
    </ligand>
</feature>
<dbReference type="GO" id="GO:0009252">
    <property type="term" value="P:peptidoglycan biosynthetic process"/>
    <property type="evidence" value="ECO:0007669"/>
    <property type="project" value="UniProtKB-UniRule"/>
</dbReference>
<keyword evidence="4 7" id="KW-0573">Peptidoglycan synthesis</keyword>
<protein>
    <recommendedName>
        <fullName evidence="2 7">Glutamate racemase</fullName>
        <ecNumber evidence="2 7">5.1.1.3</ecNumber>
    </recommendedName>
</protein>
<name>A0A0P6XM29_9CHLR</name>
<dbReference type="AlphaFoldDB" id="A0A0P6XM29"/>
<reference evidence="8 9" key="1">
    <citation type="submission" date="2015-07" db="EMBL/GenBank/DDBJ databases">
        <title>Genome sequence of Leptolinea tardivitalis DSM 16556.</title>
        <authorList>
            <person name="Hemp J."/>
            <person name="Ward L.M."/>
            <person name="Pace L.A."/>
            <person name="Fischer W.W."/>
        </authorList>
    </citation>
    <scope>NUCLEOTIDE SEQUENCE [LARGE SCALE GENOMIC DNA]</scope>
    <source>
        <strain evidence="8 9">YMTK-2</strain>
    </source>
</reference>
<dbReference type="GO" id="GO:0071555">
    <property type="term" value="P:cell wall organization"/>
    <property type="evidence" value="ECO:0007669"/>
    <property type="project" value="UniProtKB-KW"/>
</dbReference>
<dbReference type="InterPro" id="IPR018187">
    <property type="entry name" value="Asp/Glu_racemase_AS_1"/>
</dbReference>
<feature type="binding site" evidence="7">
    <location>
        <begin position="186"/>
        <end position="187"/>
    </location>
    <ligand>
        <name>substrate</name>
    </ligand>
</feature>
<dbReference type="GO" id="GO:0008360">
    <property type="term" value="P:regulation of cell shape"/>
    <property type="evidence" value="ECO:0007669"/>
    <property type="project" value="UniProtKB-KW"/>
</dbReference>
<keyword evidence="6 7" id="KW-0961">Cell wall biogenesis/degradation</keyword>
<evidence type="ECO:0000256" key="6">
    <source>
        <dbReference type="ARBA" id="ARBA00023316"/>
    </source>
</evidence>
<feature type="active site" description="Proton donor/acceptor" evidence="7">
    <location>
        <position position="74"/>
    </location>
</feature>
<evidence type="ECO:0000256" key="1">
    <source>
        <dbReference type="ARBA" id="ARBA00001602"/>
    </source>
</evidence>
<evidence type="ECO:0000256" key="2">
    <source>
        <dbReference type="ARBA" id="ARBA00013090"/>
    </source>
</evidence>
<keyword evidence="9" id="KW-1185">Reference proteome</keyword>
<dbReference type="InterPro" id="IPR015942">
    <property type="entry name" value="Asp/Glu/hydantoin_racemase"/>
</dbReference>
<dbReference type="Pfam" id="PF01177">
    <property type="entry name" value="Asp_Glu_race"/>
    <property type="match status" value="1"/>
</dbReference>
<evidence type="ECO:0000256" key="3">
    <source>
        <dbReference type="ARBA" id="ARBA00022960"/>
    </source>
</evidence>
<dbReference type="EC" id="5.1.1.3" evidence="2 7"/>
<accession>A0A0P6XM29</accession>
<comment type="pathway">
    <text evidence="7">Cell wall biogenesis; peptidoglycan biosynthesis.</text>
</comment>
<evidence type="ECO:0000256" key="5">
    <source>
        <dbReference type="ARBA" id="ARBA00023235"/>
    </source>
</evidence>
<gene>
    <name evidence="7" type="primary">murI</name>
    <name evidence="8" type="ORF">ADM99_07825</name>
</gene>
<dbReference type="SUPFAM" id="SSF53681">
    <property type="entry name" value="Aspartate/glutamate racemase"/>
    <property type="match status" value="2"/>
</dbReference>
<dbReference type="EMBL" id="LGCK01000007">
    <property type="protein sequence ID" value="KPL72934.1"/>
    <property type="molecule type" value="Genomic_DNA"/>
</dbReference>
<evidence type="ECO:0000256" key="4">
    <source>
        <dbReference type="ARBA" id="ARBA00022984"/>
    </source>
</evidence>
<dbReference type="PROSITE" id="PS00924">
    <property type="entry name" value="ASP_GLU_RACEMASE_2"/>
    <property type="match status" value="1"/>
</dbReference>
<dbReference type="Gene3D" id="3.40.50.1860">
    <property type="match status" value="2"/>
</dbReference>
<dbReference type="PANTHER" id="PTHR21198">
    <property type="entry name" value="GLUTAMATE RACEMASE"/>
    <property type="match status" value="1"/>
</dbReference>
<feature type="binding site" evidence="7">
    <location>
        <begin position="11"/>
        <end position="12"/>
    </location>
    <ligand>
        <name>substrate</name>
    </ligand>
</feature>
<evidence type="ECO:0000313" key="8">
    <source>
        <dbReference type="EMBL" id="KPL72934.1"/>
    </source>
</evidence>